<dbReference type="AlphaFoldDB" id="A0A1U9K4P9"/>
<proteinExistence type="predicted"/>
<accession>A0A1U9K4P9</accession>
<sequence>MRAAIVMVLCVSLFCTGCSFFHAGQNDVWQTTEADFEQIDVRHFAQNRLTFEGIRNGESSVYTYDMHEKTLTRNQGSVGWANSNDSFHYLGAYGKVTLQKSEAASSLILKDQDGNEKELVQVSAEQSLGLSVSPNRKSLLYWAGNGSESDVYLYDLERDEHAFVNNFSGLLQEEDVSWSGNSKYVMLEERQIYRVADGAEVMEIEDAAQTSWSPVSDELLVLERDADGMKLPGSVEKNYAHRIVKYDVFNKEKEQLFPRSEGPLPLILDEIVWGEQGRFFAFVTGSVNGEQVYYRQVHVMDPQGGFHHVENEQNARPFAIEDITFSPNGDFLSYTANGLLKVLYIPTQKSKVFDVYTQNQAADNRYLVYNRDEAWVMAGHEVRRLMSGLEEKSVYRSDEELLRFFVANDGESLLVIERKSDQYALKLVSLLEQETEAEAN</sequence>
<evidence type="ECO:0000313" key="2">
    <source>
        <dbReference type="EMBL" id="AQS55004.1"/>
    </source>
</evidence>
<evidence type="ECO:0008006" key="4">
    <source>
        <dbReference type="Google" id="ProtNLM"/>
    </source>
</evidence>
<evidence type="ECO:0000313" key="3">
    <source>
        <dbReference type="Proteomes" id="UP000188603"/>
    </source>
</evidence>
<feature type="signal peptide" evidence="1">
    <location>
        <begin position="1"/>
        <end position="23"/>
    </location>
</feature>
<name>A0A1U9K4P9_9BACL</name>
<dbReference type="SUPFAM" id="SSF69304">
    <property type="entry name" value="Tricorn protease N-terminal domain"/>
    <property type="match status" value="1"/>
</dbReference>
<gene>
    <name evidence="2" type="ORF">B0W44_03685</name>
</gene>
<dbReference type="KEGG" id="ntr:B0W44_03685"/>
<dbReference type="STRING" id="1471761.B0W44_03685"/>
<protein>
    <recommendedName>
        <fullName evidence="4">Dipeptidylpeptidase IV N-terminal domain-containing protein</fullName>
    </recommendedName>
</protein>
<organism evidence="2 3">
    <name type="scientific">Novibacillus thermophilus</name>
    <dbReference type="NCBI Taxonomy" id="1471761"/>
    <lineage>
        <taxon>Bacteria</taxon>
        <taxon>Bacillati</taxon>
        <taxon>Bacillota</taxon>
        <taxon>Bacilli</taxon>
        <taxon>Bacillales</taxon>
        <taxon>Thermoactinomycetaceae</taxon>
        <taxon>Novibacillus</taxon>
    </lineage>
</organism>
<feature type="chain" id="PRO_5012572517" description="Dipeptidylpeptidase IV N-terminal domain-containing protein" evidence="1">
    <location>
        <begin position="24"/>
        <end position="440"/>
    </location>
</feature>
<keyword evidence="1" id="KW-0732">Signal</keyword>
<reference evidence="2 3" key="1">
    <citation type="journal article" date="2015" name="Int. J. Syst. Evol. Microbiol.">
        <title>Novibacillus thermophilus gen. nov., sp. nov., a Gram-staining-negative and moderately thermophilic member of the family Thermoactinomycetaceae.</title>
        <authorList>
            <person name="Yang G."/>
            <person name="Chen J."/>
            <person name="Zhou S."/>
        </authorList>
    </citation>
    <scope>NUCLEOTIDE SEQUENCE [LARGE SCALE GENOMIC DNA]</scope>
    <source>
        <strain evidence="2 3">SG-1</strain>
    </source>
</reference>
<dbReference type="Gene3D" id="2.120.10.30">
    <property type="entry name" value="TolB, C-terminal domain"/>
    <property type="match status" value="1"/>
</dbReference>
<dbReference type="Proteomes" id="UP000188603">
    <property type="component" value="Chromosome"/>
</dbReference>
<evidence type="ECO:0000256" key="1">
    <source>
        <dbReference type="SAM" id="SignalP"/>
    </source>
</evidence>
<dbReference type="EMBL" id="CP019699">
    <property type="protein sequence ID" value="AQS55004.1"/>
    <property type="molecule type" value="Genomic_DNA"/>
</dbReference>
<keyword evidence="3" id="KW-1185">Reference proteome</keyword>
<dbReference type="InterPro" id="IPR011042">
    <property type="entry name" value="6-blade_b-propeller_TolB-like"/>
</dbReference>